<protein>
    <submittedName>
        <fullName evidence="10">Methionine import ATP-binding protein MetN</fullName>
    </submittedName>
</protein>
<dbReference type="GO" id="GO:0005886">
    <property type="term" value="C:plasma membrane"/>
    <property type="evidence" value="ECO:0007669"/>
    <property type="project" value="UniProtKB-ARBA"/>
</dbReference>
<dbReference type="STRING" id="1461582.BN1048_01588"/>
<keyword evidence="11" id="KW-1185">Reference proteome</keyword>
<dbReference type="InterPro" id="IPR041701">
    <property type="entry name" value="MetN_ABC"/>
</dbReference>
<dbReference type="GO" id="GO:0016887">
    <property type="term" value="F:ATP hydrolysis activity"/>
    <property type="evidence" value="ECO:0007669"/>
    <property type="project" value="InterPro"/>
</dbReference>
<evidence type="ECO:0000256" key="4">
    <source>
        <dbReference type="ARBA" id="ARBA00022741"/>
    </source>
</evidence>
<dbReference type="OrthoDB" id="9784332at2"/>
<keyword evidence="8" id="KW-0472">Membrane</keyword>
<keyword evidence="7" id="KW-0029">Amino-acid transport</keyword>
<dbReference type="InterPro" id="IPR050086">
    <property type="entry name" value="MetN_ABC_transporter-like"/>
</dbReference>
<dbReference type="Pfam" id="PF00005">
    <property type="entry name" value="ABC_tran"/>
    <property type="match status" value="1"/>
</dbReference>
<keyword evidence="6" id="KW-1278">Translocase</keyword>
<dbReference type="GO" id="GO:0005524">
    <property type="term" value="F:ATP binding"/>
    <property type="evidence" value="ECO:0007669"/>
    <property type="project" value="UniProtKB-KW"/>
</dbReference>
<gene>
    <name evidence="10" type="primary">metN_3</name>
    <name evidence="10" type="ORF">BN1048_01588</name>
</gene>
<evidence type="ECO:0000259" key="9">
    <source>
        <dbReference type="PROSITE" id="PS50893"/>
    </source>
</evidence>
<keyword evidence="3" id="KW-1003">Cell membrane</keyword>
<dbReference type="SMART" id="SM00930">
    <property type="entry name" value="NIL"/>
    <property type="match status" value="1"/>
</dbReference>
<sequence>MIEFIGVDKTYQGSDAEIHALDNINFKVDTGEIYGVVGYSGAGKSTLIRCVNQLERVSAGQVIVDDKDLTALTPAELRITKKRIGMIFQHFNLLNSKTIYTNVAMPLILNKTPKSEIKERVTELLEFVGLSDKASQYPDQLSGGQKQRVGIARALATNPSILLCDEATSALDPDTTESILKLLKKINKEYNITILLITHEMSVIRDICHKVAVMEKGKIIERGSVFDVFSSPQTETGRRFVNTVMQTELPNYVRELIDDSSSSQFIYRINFISQLAVKPYLSQISKLYNLDVNVLFGNITELQGVPFGNLIVQFDGEAEELKKALLYLTENNVQYSEVNTYAG</sequence>
<keyword evidence="2" id="KW-0813">Transport</keyword>
<dbReference type="GO" id="GO:0006865">
    <property type="term" value="P:amino acid transport"/>
    <property type="evidence" value="ECO:0007669"/>
    <property type="project" value="UniProtKB-KW"/>
</dbReference>
<name>A0A078M729_9STAP</name>
<dbReference type="PROSITE" id="PS50893">
    <property type="entry name" value="ABC_TRANSPORTER_2"/>
    <property type="match status" value="1"/>
</dbReference>
<evidence type="ECO:0000256" key="3">
    <source>
        <dbReference type="ARBA" id="ARBA00022475"/>
    </source>
</evidence>
<dbReference type="RefSeq" id="WP_035810081.1">
    <property type="nucleotide sequence ID" value="NZ_CCSE01000001.1"/>
</dbReference>
<dbReference type="SMART" id="SM00382">
    <property type="entry name" value="AAA"/>
    <property type="match status" value="1"/>
</dbReference>
<dbReference type="InterPro" id="IPR018449">
    <property type="entry name" value="NIL_domain"/>
</dbReference>
<dbReference type="HOGENOM" id="CLU_000604_1_3_9"/>
<dbReference type="InterPro" id="IPR003593">
    <property type="entry name" value="AAA+_ATPase"/>
</dbReference>
<dbReference type="Pfam" id="PF09383">
    <property type="entry name" value="NIL"/>
    <property type="match status" value="1"/>
</dbReference>
<dbReference type="SUPFAM" id="SSF52540">
    <property type="entry name" value="P-loop containing nucleoside triphosphate hydrolases"/>
    <property type="match status" value="1"/>
</dbReference>
<dbReference type="Proteomes" id="UP000044136">
    <property type="component" value="Unassembled WGS sequence"/>
</dbReference>
<dbReference type="InterPro" id="IPR017871">
    <property type="entry name" value="ABC_transporter-like_CS"/>
</dbReference>
<keyword evidence="4" id="KW-0547">Nucleotide-binding</keyword>
<evidence type="ECO:0000256" key="1">
    <source>
        <dbReference type="ARBA" id="ARBA00005417"/>
    </source>
</evidence>
<evidence type="ECO:0000256" key="8">
    <source>
        <dbReference type="ARBA" id="ARBA00023136"/>
    </source>
</evidence>
<evidence type="ECO:0000256" key="6">
    <source>
        <dbReference type="ARBA" id="ARBA00022967"/>
    </source>
</evidence>
<dbReference type="eggNOG" id="COG1135">
    <property type="taxonomic scope" value="Bacteria"/>
</dbReference>
<proteinExistence type="inferred from homology"/>
<evidence type="ECO:0000256" key="7">
    <source>
        <dbReference type="ARBA" id="ARBA00022970"/>
    </source>
</evidence>
<reference evidence="10 11" key="1">
    <citation type="submission" date="2014-07" db="EMBL/GenBank/DDBJ databases">
        <authorList>
            <person name="Urmite Genomes Urmite Genomes"/>
        </authorList>
    </citation>
    <scope>NUCLEOTIDE SEQUENCE [LARGE SCALE GENOMIC DNA]</scope>
    <source>
        <strain evidence="10 11">13MG44_air</strain>
    </source>
</reference>
<dbReference type="CDD" id="cd03258">
    <property type="entry name" value="ABC_MetN_methionine_transporter"/>
    <property type="match status" value="1"/>
</dbReference>
<keyword evidence="5 10" id="KW-0067">ATP-binding</keyword>
<dbReference type="AlphaFoldDB" id="A0A078M729"/>
<dbReference type="EMBL" id="CCSE01000001">
    <property type="protein sequence ID" value="CEA02065.1"/>
    <property type="molecule type" value="Genomic_DNA"/>
</dbReference>
<dbReference type="PANTHER" id="PTHR43166">
    <property type="entry name" value="AMINO ACID IMPORT ATP-BINDING PROTEIN"/>
    <property type="match status" value="1"/>
</dbReference>
<feature type="domain" description="ABC transporter" evidence="9">
    <location>
        <begin position="2"/>
        <end position="241"/>
    </location>
</feature>
<accession>A0A078M729</accession>
<dbReference type="InterPro" id="IPR003439">
    <property type="entry name" value="ABC_transporter-like_ATP-bd"/>
</dbReference>
<organism evidence="10 11">
    <name type="scientific">Jeotgalicoccus saudimassiliensis</name>
    <dbReference type="NCBI Taxonomy" id="1461582"/>
    <lineage>
        <taxon>Bacteria</taxon>
        <taxon>Bacillati</taxon>
        <taxon>Bacillota</taxon>
        <taxon>Bacilli</taxon>
        <taxon>Bacillales</taxon>
        <taxon>Staphylococcaceae</taxon>
        <taxon>Jeotgalicoccus</taxon>
    </lineage>
</organism>
<evidence type="ECO:0000313" key="11">
    <source>
        <dbReference type="Proteomes" id="UP000044136"/>
    </source>
</evidence>
<comment type="similarity">
    <text evidence="1">Belongs to the ABC transporter superfamily.</text>
</comment>
<dbReference type="InterPro" id="IPR027417">
    <property type="entry name" value="P-loop_NTPase"/>
</dbReference>
<dbReference type="SUPFAM" id="SSF55021">
    <property type="entry name" value="ACT-like"/>
    <property type="match status" value="1"/>
</dbReference>
<evidence type="ECO:0000256" key="2">
    <source>
        <dbReference type="ARBA" id="ARBA00022448"/>
    </source>
</evidence>
<dbReference type="InterPro" id="IPR045865">
    <property type="entry name" value="ACT-like_dom_sf"/>
</dbReference>
<dbReference type="PANTHER" id="PTHR43166:SF30">
    <property type="entry name" value="METHIONINE IMPORT ATP-BINDING PROTEIN METN"/>
    <property type="match status" value="1"/>
</dbReference>
<dbReference type="Gene3D" id="3.40.50.300">
    <property type="entry name" value="P-loop containing nucleotide triphosphate hydrolases"/>
    <property type="match status" value="1"/>
</dbReference>
<dbReference type="Gene3D" id="3.30.70.260">
    <property type="match status" value="1"/>
</dbReference>
<evidence type="ECO:0000256" key="5">
    <source>
        <dbReference type="ARBA" id="ARBA00022840"/>
    </source>
</evidence>
<dbReference type="FunFam" id="3.40.50.300:FF:000056">
    <property type="entry name" value="Cell division ATP-binding protein FtsE"/>
    <property type="match status" value="1"/>
</dbReference>
<dbReference type="PROSITE" id="PS00211">
    <property type="entry name" value="ABC_TRANSPORTER_1"/>
    <property type="match status" value="1"/>
</dbReference>
<evidence type="ECO:0000313" key="10">
    <source>
        <dbReference type="EMBL" id="CEA02065.1"/>
    </source>
</evidence>